<accession>A0A232EML8</accession>
<organism evidence="1 2">
    <name type="scientific">Trichomalopsis sarcophagae</name>
    <dbReference type="NCBI Taxonomy" id="543379"/>
    <lineage>
        <taxon>Eukaryota</taxon>
        <taxon>Metazoa</taxon>
        <taxon>Ecdysozoa</taxon>
        <taxon>Arthropoda</taxon>
        <taxon>Hexapoda</taxon>
        <taxon>Insecta</taxon>
        <taxon>Pterygota</taxon>
        <taxon>Neoptera</taxon>
        <taxon>Endopterygota</taxon>
        <taxon>Hymenoptera</taxon>
        <taxon>Apocrita</taxon>
        <taxon>Proctotrupomorpha</taxon>
        <taxon>Chalcidoidea</taxon>
        <taxon>Pteromalidae</taxon>
        <taxon>Pteromalinae</taxon>
        <taxon>Trichomalopsis</taxon>
    </lineage>
</organism>
<protein>
    <submittedName>
        <fullName evidence="1">Uncharacterized protein</fullName>
    </submittedName>
</protein>
<reference evidence="1 2" key="1">
    <citation type="journal article" date="2017" name="Curr. Biol.">
        <title>The Evolution of Venom by Co-option of Single-Copy Genes.</title>
        <authorList>
            <person name="Martinson E.O."/>
            <person name="Mrinalini"/>
            <person name="Kelkar Y.D."/>
            <person name="Chang C.H."/>
            <person name="Werren J.H."/>
        </authorList>
    </citation>
    <scope>NUCLEOTIDE SEQUENCE [LARGE SCALE GENOMIC DNA]</scope>
    <source>
        <strain evidence="1 2">Alberta</strain>
        <tissue evidence="1">Whole body</tissue>
    </source>
</reference>
<gene>
    <name evidence="1" type="ORF">TSAR_014709</name>
</gene>
<feature type="non-terminal residue" evidence="1">
    <location>
        <position position="36"/>
    </location>
</feature>
<geneLocation type="mitochondrion" evidence="1"/>
<dbReference type="EMBL" id="NNAY01003334">
    <property type="protein sequence ID" value="OXU19604.1"/>
    <property type="molecule type" value="Genomic_DNA"/>
</dbReference>
<name>A0A232EML8_9HYME</name>
<dbReference type="AlphaFoldDB" id="A0A232EML8"/>
<evidence type="ECO:0000313" key="1">
    <source>
        <dbReference type="EMBL" id="OXU19604.1"/>
    </source>
</evidence>
<keyword evidence="2" id="KW-1185">Reference proteome</keyword>
<evidence type="ECO:0000313" key="2">
    <source>
        <dbReference type="Proteomes" id="UP000215335"/>
    </source>
</evidence>
<proteinExistence type="predicted"/>
<dbReference type="Proteomes" id="UP000215335">
    <property type="component" value="Unassembled WGS sequence"/>
</dbReference>
<sequence length="36" mass="4306">MIQDLLFQIQFMDQFFLYPLDSTDCMFMSSMKSSCI</sequence>
<comment type="caution">
    <text evidence="1">The sequence shown here is derived from an EMBL/GenBank/DDBJ whole genome shotgun (WGS) entry which is preliminary data.</text>
</comment>
<keyword evidence="1" id="KW-0496">Mitochondrion</keyword>